<dbReference type="CDD" id="cd06186">
    <property type="entry name" value="NOX_Duox_like_FAD_NADP"/>
    <property type="match status" value="1"/>
</dbReference>
<name>A0A1V8SSZ4_9PEZI</name>
<sequence>MPALVHLLARRAGLSIEELEDEQILLDESPPQSERWHLEKRINVPYNSSSPTGLIEANTVDPWSQSGKYALGWVYFCVILLAVTIVFRLYHLWTDKIRTALHKDEILNSARTASPDTDYELSALSTDKSTNKFFPRDGTLPPPPKTQSSVSSNGLMNKLIALCRLVFYWPIPNIRLKKRWRPIVFPSIGVICIVFAALAFTMLYCFVPQPLYWQSITYGSPPLAIRAGMLAVAMMPWIVGLSMKANFISILTGIGHERLNVLHRWLAYICLLLSLLHTVPFYIQPLWEHGGTRVFQSYFAANGGYIYGTGIAALVPLILLCLHSLPPLRRAFYEVFVIVHVPLSIVFLGMLFWHCHNYLTSWAYLWATAAIWLASYTMRIFYLNWSVPWRMSWLVGEEAAVTVLPEDAVKITIPTQVRWRPGQYVYLRLPGVSIFENHPFTIASLCSDEFPSGYGEEYRDMVLVFRPFGGFTKKVLDNALDHGPWHTYRAFIDGPYGGMRRTLDSFDHVVLIAGGSGITALVSQLLDLIKRMRDAKAVTKTVHVIWAMKRPETMEWFKEELRICREYAPPDSVHCQFYITTAKRQSTTGKVMSVQTPNRPVSAMFHDKVNDVFQNIASNRYSTASSNRHSALIRDEAAGDPDREKELRTEQQDRLQPLPEAHLRPTRSTSRGGHLAAPSPDTSHTRPSTDRVPSRSPDGRTVVEETPHLPPHPTLHEKRRSKNLSLDISVAQNTAANAMQTYTETGQPAAADFGFPSTPTEFQKNLMRFAFMPAALRTKKSGWSTEWGRPEIPFMLREMSEEWTGRRICVFVCGPPAMRTDVARTVAGLQREVWRHKGRDEVFLHAENYAL</sequence>
<dbReference type="EC" id="1.16.1.9" evidence="3"/>
<keyword evidence="5" id="KW-1003">Cell membrane</keyword>
<feature type="region of interest" description="Disordered" evidence="13">
    <location>
        <begin position="130"/>
        <end position="151"/>
    </location>
</feature>
<evidence type="ECO:0000256" key="7">
    <source>
        <dbReference type="ARBA" id="ARBA00022982"/>
    </source>
</evidence>
<comment type="catalytic activity">
    <reaction evidence="12">
        <text>2 a Fe(II)-siderophore + NADP(+) + H(+) = 2 a Fe(III)-siderophore + NADPH</text>
        <dbReference type="Rhea" id="RHEA:28795"/>
        <dbReference type="Rhea" id="RHEA-COMP:11342"/>
        <dbReference type="Rhea" id="RHEA-COMP:11344"/>
        <dbReference type="ChEBI" id="CHEBI:15378"/>
        <dbReference type="ChEBI" id="CHEBI:29033"/>
        <dbReference type="ChEBI" id="CHEBI:29034"/>
        <dbReference type="ChEBI" id="CHEBI:57783"/>
        <dbReference type="ChEBI" id="CHEBI:58349"/>
        <dbReference type="EC" id="1.16.1.9"/>
    </reaction>
</comment>
<dbReference type="SFLD" id="SFLDG01168">
    <property type="entry name" value="Ferric_reductase_subgroup_(FRE"/>
    <property type="match status" value="1"/>
</dbReference>
<keyword evidence="6 14" id="KW-0812">Transmembrane</keyword>
<dbReference type="FunCoup" id="A0A1V8SSZ4">
    <property type="interactions" value="16"/>
</dbReference>
<dbReference type="Gene3D" id="3.40.50.80">
    <property type="entry name" value="Nucleotide-binding domain of ferredoxin-NADP reductase (FNR) module"/>
    <property type="match status" value="2"/>
</dbReference>
<dbReference type="InterPro" id="IPR017938">
    <property type="entry name" value="Riboflavin_synthase-like_b-brl"/>
</dbReference>
<dbReference type="SUPFAM" id="SSF52343">
    <property type="entry name" value="Ferredoxin reductase-like, C-terminal NADP-linked domain"/>
    <property type="match status" value="1"/>
</dbReference>
<keyword evidence="8 14" id="KW-1133">Transmembrane helix</keyword>
<dbReference type="AlphaFoldDB" id="A0A1V8SSZ4"/>
<dbReference type="PANTHER" id="PTHR32361">
    <property type="entry name" value="FERRIC/CUPRIC REDUCTASE TRANSMEMBRANE COMPONENT"/>
    <property type="match status" value="1"/>
</dbReference>
<protein>
    <recommendedName>
        <fullName evidence="3">ferric-chelate reductase (NADPH)</fullName>
        <ecNumber evidence="3">1.16.1.9</ecNumber>
    </recommendedName>
</protein>
<evidence type="ECO:0000256" key="10">
    <source>
        <dbReference type="ARBA" id="ARBA00023065"/>
    </source>
</evidence>
<evidence type="ECO:0000256" key="13">
    <source>
        <dbReference type="SAM" id="MobiDB-lite"/>
    </source>
</evidence>
<accession>A0A1V8SSZ4</accession>
<evidence type="ECO:0000256" key="2">
    <source>
        <dbReference type="ARBA" id="ARBA00006278"/>
    </source>
</evidence>
<feature type="transmembrane region" description="Helical" evidence="14">
    <location>
        <begin position="183"/>
        <end position="204"/>
    </location>
</feature>
<evidence type="ECO:0000256" key="11">
    <source>
        <dbReference type="ARBA" id="ARBA00023136"/>
    </source>
</evidence>
<feature type="transmembrane region" description="Helical" evidence="14">
    <location>
        <begin position="70"/>
        <end position="90"/>
    </location>
</feature>
<feature type="region of interest" description="Disordered" evidence="13">
    <location>
        <begin position="623"/>
        <end position="722"/>
    </location>
</feature>
<dbReference type="Pfam" id="PF08030">
    <property type="entry name" value="NAD_binding_6"/>
    <property type="match status" value="1"/>
</dbReference>
<evidence type="ECO:0000256" key="4">
    <source>
        <dbReference type="ARBA" id="ARBA00022448"/>
    </source>
</evidence>
<dbReference type="InterPro" id="IPR017927">
    <property type="entry name" value="FAD-bd_FR_type"/>
</dbReference>
<dbReference type="InterPro" id="IPR051410">
    <property type="entry name" value="Ferric/Cupric_Reductase"/>
</dbReference>
<dbReference type="EMBL" id="NAJO01000028">
    <property type="protein sequence ID" value="OQO02315.1"/>
    <property type="molecule type" value="Genomic_DNA"/>
</dbReference>
<dbReference type="InterPro" id="IPR013121">
    <property type="entry name" value="Fe_red_NAD-bd_6"/>
</dbReference>
<dbReference type="Pfam" id="PF08022">
    <property type="entry name" value="FAD_binding_8"/>
    <property type="match status" value="1"/>
</dbReference>
<feature type="transmembrane region" description="Helical" evidence="14">
    <location>
        <begin position="304"/>
        <end position="325"/>
    </location>
</feature>
<organism evidence="16 17">
    <name type="scientific">Cryoendolithus antarcticus</name>
    <dbReference type="NCBI Taxonomy" id="1507870"/>
    <lineage>
        <taxon>Eukaryota</taxon>
        <taxon>Fungi</taxon>
        <taxon>Dikarya</taxon>
        <taxon>Ascomycota</taxon>
        <taxon>Pezizomycotina</taxon>
        <taxon>Dothideomycetes</taxon>
        <taxon>Dothideomycetidae</taxon>
        <taxon>Cladosporiales</taxon>
        <taxon>Cladosporiaceae</taxon>
        <taxon>Cryoendolithus</taxon>
    </lineage>
</organism>
<reference evidence="17" key="1">
    <citation type="submission" date="2017-03" db="EMBL/GenBank/DDBJ databases">
        <title>Genomes of endolithic fungi from Antarctica.</title>
        <authorList>
            <person name="Coleine C."/>
            <person name="Masonjones S."/>
            <person name="Stajich J.E."/>
        </authorList>
    </citation>
    <scope>NUCLEOTIDE SEQUENCE [LARGE SCALE GENOMIC DNA]</scope>
    <source>
        <strain evidence="17">CCFEE 5527</strain>
    </source>
</reference>
<dbReference type="GO" id="GO:0005886">
    <property type="term" value="C:plasma membrane"/>
    <property type="evidence" value="ECO:0007669"/>
    <property type="project" value="UniProtKB-SubCell"/>
</dbReference>
<keyword evidence="7" id="KW-0249">Electron transport</keyword>
<dbReference type="STRING" id="1507870.A0A1V8SSZ4"/>
<feature type="compositionally biased region" description="Basic and acidic residues" evidence="13">
    <location>
        <begin position="683"/>
        <end position="707"/>
    </location>
</feature>
<dbReference type="InParanoid" id="A0A1V8SSZ4"/>
<dbReference type="GO" id="GO:0052851">
    <property type="term" value="F:ferric-chelate reductase (NADPH) activity"/>
    <property type="evidence" value="ECO:0007669"/>
    <property type="project" value="UniProtKB-EC"/>
</dbReference>
<keyword evidence="11 14" id="KW-0472">Membrane</keyword>
<dbReference type="PROSITE" id="PS51384">
    <property type="entry name" value="FAD_FR"/>
    <property type="match status" value="1"/>
</dbReference>
<dbReference type="SFLD" id="SFLDS00052">
    <property type="entry name" value="Ferric_Reductase_Domain"/>
    <property type="match status" value="1"/>
</dbReference>
<evidence type="ECO:0000313" key="17">
    <source>
        <dbReference type="Proteomes" id="UP000192596"/>
    </source>
</evidence>
<evidence type="ECO:0000256" key="5">
    <source>
        <dbReference type="ARBA" id="ARBA00022475"/>
    </source>
</evidence>
<evidence type="ECO:0000256" key="1">
    <source>
        <dbReference type="ARBA" id="ARBA00004651"/>
    </source>
</evidence>
<evidence type="ECO:0000256" key="8">
    <source>
        <dbReference type="ARBA" id="ARBA00022989"/>
    </source>
</evidence>
<dbReference type="OrthoDB" id="167398at2759"/>
<dbReference type="GO" id="GO:0006826">
    <property type="term" value="P:iron ion transport"/>
    <property type="evidence" value="ECO:0007669"/>
    <property type="project" value="TreeGrafter"/>
</dbReference>
<feature type="transmembrane region" description="Helical" evidence="14">
    <location>
        <begin position="224"/>
        <end position="244"/>
    </location>
</feature>
<feature type="transmembrane region" description="Helical" evidence="14">
    <location>
        <begin position="265"/>
        <end position="284"/>
    </location>
</feature>
<dbReference type="InterPro" id="IPR013130">
    <property type="entry name" value="Fe3_Rdtase_TM_dom"/>
</dbReference>
<dbReference type="Pfam" id="PF01794">
    <property type="entry name" value="Ferric_reduct"/>
    <property type="match status" value="1"/>
</dbReference>
<keyword evidence="4" id="KW-0813">Transport</keyword>
<evidence type="ECO:0000259" key="15">
    <source>
        <dbReference type="PROSITE" id="PS51384"/>
    </source>
</evidence>
<comment type="caution">
    <text evidence="16">The sequence shown here is derived from an EMBL/GenBank/DDBJ whole genome shotgun (WGS) entry which is preliminary data.</text>
</comment>
<evidence type="ECO:0000313" key="16">
    <source>
        <dbReference type="EMBL" id="OQO02315.1"/>
    </source>
</evidence>
<dbReference type="InterPro" id="IPR013112">
    <property type="entry name" value="FAD-bd_8"/>
</dbReference>
<evidence type="ECO:0000256" key="12">
    <source>
        <dbReference type="ARBA" id="ARBA00048483"/>
    </source>
</evidence>
<dbReference type="GO" id="GO:0015677">
    <property type="term" value="P:copper ion import"/>
    <property type="evidence" value="ECO:0007669"/>
    <property type="project" value="TreeGrafter"/>
</dbReference>
<evidence type="ECO:0000256" key="14">
    <source>
        <dbReference type="SAM" id="Phobius"/>
    </source>
</evidence>
<comment type="subcellular location">
    <subcellularLocation>
        <location evidence="1">Cell membrane</location>
        <topology evidence="1">Multi-pass membrane protein</topology>
    </subcellularLocation>
</comment>
<dbReference type="GO" id="GO:0006879">
    <property type="term" value="P:intracellular iron ion homeostasis"/>
    <property type="evidence" value="ECO:0007669"/>
    <property type="project" value="TreeGrafter"/>
</dbReference>
<keyword evidence="17" id="KW-1185">Reference proteome</keyword>
<comment type="similarity">
    <text evidence="2">Belongs to the ferric reductase (FRE) family.</text>
</comment>
<evidence type="ECO:0000256" key="9">
    <source>
        <dbReference type="ARBA" id="ARBA00023002"/>
    </source>
</evidence>
<keyword evidence="9" id="KW-0560">Oxidoreductase</keyword>
<feature type="transmembrane region" description="Helical" evidence="14">
    <location>
        <begin position="332"/>
        <end position="353"/>
    </location>
</feature>
<dbReference type="Proteomes" id="UP000192596">
    <property type="component" value="Unassembled WGS sequence"/>
</dbReference>
<dbReference type="InterPro" id="IPR039261">
    <property type="entry name" value="FNR_nucleotide-bd"/>
</dbReference>
<dbReference type="SUPFAM" id="SSF63380">
    <property type="entry name" value="Riboflavin synthase domain-like"/>
    <property type="match status" value="1"/>
</dbReference>
<evidence type="ECO:0000256" key="6">
    <source>
        <dbReference type="ARBA" id="ARBA00022692"/>
    </source>
</evidence>
<feature type="domain" description="FAD-binding FR-type" evidence="15">
    <location>
        <begin position="391"/>
        <end position="502"/>
    </location>
</feature>
<evidence type="ECO:0000256" key="3">
    <source>
        <dbReference type="ARBA" id="ARBA00012668"/>
    </source>
</evidence>
<dbReference type="PANTHER" id="PTHR32361:SF23">
    <property type="entry name" value="FERRIC-CHELATE REDUCTASE"/>
    <property type="match status" value="1"/>
</dbReference>
<proteinExistence type="inferred from homology"/>
<keyword evidence="10" id="KW-0406">Ion transport</keyword>
<feature type="transmembrane region" description="Helical" evidence="14">
    <location>
        <begin position="359"/>
        <end position="382"/>
    </location>
</feature>
<gene>
    <name evidence="16" type="ORF">B0A48_11869</name>
</gene>
<feature type="transmembrane region" description="Helical" evidence="14">
    <location>
        <begin position="509"/>
        <end position="526"/>
    </location>
</feature>
<feature type="compositionally biased region" description="Basic and acidic residues" evidence="13">
    <location>
        <begin position="632"/>
        <end position="653"/>
    </location>
</feature>